<dbReference type="InParanoid" id="A0A218ZB88"/>
<proteinExistence type="predicted"/>
<dbReference type="AlphaFoldDB" id="A0A218ZB88"/>
<evidence type="ECO:0000313" key="4">
    <source>
        <dbReference type="Proteomes" id="UP000242519"/>
    </source>
</evidence>
<organism evidence="3 4">
    <name type="scientific">Diplocarpon coronariae</name>
    <dbReference type="NCBI Taxonomy" id="2795749"/>
    <lineage>
        <taxon>Eukaryota</taxon>
        <taxon>Fungi</taxon>
        <taxon>Dikarya</taxon>
        <taxon>Ascomycota</taxon>
        <taxon>Pezizomycotina</taxon>
        <taxon>Leotiomycetes</taxon>
        <taxon>Helotiales</taxon>
        <taxon>Drepanopezizaceae</taxon>
        <taxon>Diplocarpon</taxon>
    </lineage>
</organism>
<protein>
    <recommendedName>
        <fullName evidence="2">F-box domain-containing protein</fullName>
    </recommendedName>
</protein>
<name>A0A218ZB88_9HELO</name>
<sequence>MSAACNLPRHFLELCIHFLRDGHQFSMHALSSLPAETTWADTSAGFCLSQINPLGSCHLITRFLLASLGRLAIYSSYLTPKAFTTTTPIFIYAGNMDVDNEAESRNSHNLTKQPSKLTVPSIQGYTLSQASPLANVPIEVLLNITPHLKTPDYCNLRLTCKQIENKVLDSFVREFFTKRQFMFSEFSLQALIGISNSRFSGSLSHVIFGVDDPGRSAPSPPSDEILGTELRDMLEEGNQALLGSLDAASFLSTGMDVDMIAEAFANFKNLETIGIRDFNSRSRHRDFPHHAWKSKFSFSGANILPQYSVTSLNINRLWLDDGVESHAFLGRIFLKVLRGAGKALEIAARSPESVMGIEAIASSRPLRLQVALRNLKISDTMLSLPRYLQPSVRPVLAHLRTLYLDLGPGDHYMRVVTNNRSVQSPCYFLMKLLAETIELEHLRLNFKDGNTRGHGAGEEALEWLSTHPGPPTGMSNESLIDPPAPITWRYLRQIDIGFCKVQASTLLKIARKYRSTIRVISLHEVTLIHTDECPAEDRINLWATFFERLSALDLNLKGLNMSRLRLLLCNRVDRIRSVTFKYSKDPDTKNWAGTDTQSGLRDFREQVMVERLNEDTESEGDTGDEDSDEPMGGTQEPSDDDNEDYSFGLGAP</sequence>
<dbReference type="EMBL" id="MZNU01000083">
    <property type="protein sequence ID" value="OWP05012.1"/>
    <property type="molecule type" value="Genomic_DNA"/>
</dbReference>
<dbReference type="InterPro" id="IPR036047">
    <property type="entry name" value="F-box-like_dom_sf"/>
</dbReference>
<dbReference type="Proteomes" id="UP000242519">
    <property type="component" value="Unassembled WGS sequence"/>
</dbReference>
<evidence type="ECO:0000259" key="2">
    <source>
        <dbReference type="PROSITE" id="PS50181"/>
    </source>
</evidence>
<dbReference type="InterPro" id="IPR001810">
    <property type="entry name" value="F-box_dom"/>
</dbReference>
<feature type="domain" description="F-box" evidence="2">
    <location>
        <begin position="130"/>
        <end position="179"/>
    </location>
</feature>
<dbReference type="PROSITE" id="PS50181">
    <property type="entry name" value="FBOX"/>
    <property type="match status" value="1"/>
</dbReference>
<evidence type="ECO:0000313" key="3">
    <source>
        <dbReference type="EMBL" id="OWP05012.1"/>
    </source>
</evidence>
<reference evidence="3 4" key="1">
    <citation type="submission" date="2017-04" db="EMBL/GenBank/DDBJ databases">
        <title>Draft genome sequence of Marssonina coronaria NL1: causal agent of apple blotch.</title>
        <authorList>
            <person name="Cheng Q."/>
        </authorList>
    </citation>
    <scope>NUCLEOTIDE SEQUENCE [LARGE SCALE GENOMIC DNA]</scope>
    <source>
        <strain evidence="3 4">NL1</strain>
    </source>
</reference>
<feature type="compositionally biased region" description="Acidic residues" evidence="1">
    <location>
        <begin position="615"/>
        <end position="629"/>
    </location>
</feature>
<evidence type="ECO:0000256" key="1">
    <source>
        <dbReference type="SAM" id="MobiDB-lite"/>
    </source>
</evidence>
<keyword evidence="4" id="KW-1185">Reference proteome</keyword>
<dbReference type="STRING" id="503106.A0A218ZB88"/>
<comment type="caution">
    <text evidence="3">The sequence shown here is derived from an EMBL/GenBank/DDBJ whole genome shotgun (WGS) entry which is preliminary data.</text>
</comment>
<gene>
    <name evidence="3" type="ORF">B2J93_582</name>
</gene>
<feature type="region of interest" description="Disordered" evidence="1">
    <location>
        <begin position="609"/>
        <end position="652"/>
    </location>
</feature>
<accession>A0A218ZB88</accession>
<dbReference type="SUPFAM" id="SSF81383">
    <property type="entry name" value="F-box domain"/>
    <property type="match status" value="1"/>
</dbReference>
<dbReference type="OrthoDB" id="5279008at2759"/>